<protein>
    <submittedName>
        <fullName evidence="2">Uncharacterized protein</fullName>
    </submittedName>
</protein>
<dbReference type="Proteomes" id="UP000191025">
    <property type="component" value="Unassembled WGS sequence"/>
</dbReference>
<sequence>MSDGQLFFCFIIAIIVCVCIVIAYKNKNKVNYPEFTEIDLPSKIHPQRTVDDHHGVGTFMLNMVTFGGHGELKKAIYNYETSYIEYARSFNGYIDDMRLMNEKINELGRISFDIFHQLEKSRDLIGERDVENEFDKNVSIINQRLGKIDFLINQSYENSYTGVSLLQGVGVGGLAAVGSWVFVSLLGTASTGTAIATLSGAAAYNATLAWFGGGAIAAGGGGMAAGATTLGLIFAIPAIAIATYKTHSKVSEVDNMRFEVECATNQIDDKRYLIYQSLPEVEKQIHLMQAYYEKLELANQTLEEIIYPNGIRSKIKRKIDSFLNQDFYSSYEVDQIEKLTKLVEEIYAMFNQSNIQSQSLLEYRENG</sequence>
<comment type="caution">
    <text evidence="2">The sequence shown here is derived from an EMBL/GenBank/DDBJ whole genome shotgun (WGS) entry which is preliminary data.</text>
</comment>
<reference evidence="3" key="1">
    <citation type="submission" date="2017-03" db="EMBL/GenBank/DDBJ databases">
        <title>Draft genome sequence of Moraxella equi CCUG 4950T type strain.</title>
        <authorList>
            <person name="Salva-Serra F."/>
            <person name="Engstrom-Jakobsson H."/>
            <person name="Thorell K."/>
            <person name="Jaen-Luchoro D."/>
            <person name="Gonzales-Siles L."/>
            <person name="Karlsson R."/>
            <person name="Yazdan S."/>
            <person name="Boulund F."/>
            <person name="Johnning A."/>
            <person name="Engstrand L."/>
            <person name="Kristiansson E."/>
            <person name="Moore E."/>
        </authorList>
    </citation>
    <scope>NUCLEOTIDE SEQUENCE [LARGE SCALE GENOMIC DNA]</scope>
    <source>
        <strain evidence="3">CCUG 4441</strain>
    </source>
</reference>
<dbReference type="AlphaFoldDB" id="A0A1V4GP83"/>
<dbReference type="EMBL" id="MXAN01000083">
    <property type="protein sequence ID" value="OPH34489.1"/>
    <property type="molecule type" value="Genomic_DNA"/>
</dbReference>
<keyword evidence="1" id="KW-1133">Transmembrane helix</keyword>
<name>A0A1V4GP83_MORLA</name>
<evidence type="ECO:0000313" key="2">
    <source>
        <dbReference type="EMBL" id="OPH34489.1"/>
    </source>
</evidence>
<accession>A0A1V4GP83</accession>
<gene>
    <name evidence="2" type="ORF">B5J94_11350</name>
</gene>
<evidence type="ECO:0000313" key="3">
    <source>
        <dbReference type="Proteomes" id="UP000191025"/>
    </source>
</evidence>
<feature type="transmembrane region" description="Helical" evidence="1">
    <location>
        <begin position="165"/>
        <end position="188"/>
    </location>
</feature>
<dbReference type="RefSeq" id="WP_062500155.1">
    <property type="nucleotide sequence ID" value="NZ_MXAN01000083.1"/>
</dbReference>
<evidence type="ECO:0000256" key="1">
    <source>
        <dbReference type="SAM" id="Phobius"/>
    </source>
</evidence>
<proteinExistence type="predicted"/>
<keyword evidence="1" id="KW-0472">Membrane</keyword>
<feature type="transmembrane region" description="Helical" evidence="1">
    <location>
        <begin position="208"/>
        <end position="241"/>
    </location>
</feature>
<organism evidence="2 3">
    <name type="scientific">Moraxella lacunata</name>
    <dbReference type="NCBI Taxonomy" id="477"/>
    <lineage>
        <taxon>Bacteria</taxon>
        <taxon>Pseudomonadati</taxon>
        <taxon>Pseudomonadota</taxon>
        <taxon>Gammaproteobacteria</taxon>
        <taxon>Moraxellales</taxon>
        <taxon>Moraxellaceae</taxon>
        <taxon>Moraxella</taxon>
    </lineage>
</organism>
<keyword evidence="1" id="KW-0812">Transmembrane</keyword>
<feature type="transmembrane region" description="Helical" evidence="1">
    <location>
        <begin position="6"/>
        <end position="24"/>
    </location>
</feature>